<dbReference type="Proteomes" id="UP000290289">
    <property type="component" value="Chromosome 10"/>
</dbReference>
<comment type="caution">
    <text evidence="1">The sequence shown here is derived from an EMBL/GenBank/DDBJ whole genome shotgun (WGS) entry which is preliminary data.</text>
</comment>
<evidence type="ECO:0000313" key="2">
    <source>
        <dbReference type="Proteomes" id="UP000290289"/>
    </source>
</evidence>
<dbReference type="InterPro" id="IPR032675">
    <property type="entry name" value="LRR_dom_sf"/>
</dbReference>
<sequence>MDLSHSMHLTEVPDLSQCPKIKHINLMKCTSLVEIPSYFVKLDKLTVLNLGYCSLRSKWNHDPEHTCKHQTIFSVVCPLFNQMQEAAVYTGAPSWAANS</sequence>
<gene>
    <name evidence="1" type="ORF">DVH24_034719</name>
</gene>
<proteinExistence type="predicted"/>
<name>A0A498IWP1_MALDO</name>
<dbReference type="SUPFAM" id="SSF52058">
    <property type="entry name" value="L domain-like"/>
    <property type="match status" value="1"/>
</dbReference>
<evidence type="ECO:0000313" key="1">
    <source>
        <dbReference type="EMBL" id="RXH87819.1"/>
    </source>
</evidence>
<dbReference type="AlphaFoldDB" id="A0A498IWP1"/>
<dbReference type="Gene3D" id="3.80.10.10">
    <property type="entry name" value="Ribonuclease Inhibitor"/>
    <property type="match status" value="1"/>
</dbReference>
<organism evidence="1 2">
    <name type="scientific">Malus domestica</name>
    <name type="common">Apple</name>
    <name type="synonym">Pyrus malus</name>
    <dbReference type="NCBI Taxonomy" id="3750"/>
    <lineage>
        <taxon>Eukaryota</taxon>
        <taxon>Viridiplantae</taxon>
        <taxon>Streptophyta</taxon>
        <taxon>Embryophyta</taxon>
        <taxon>Tracheophyta</taxon>
        <taxon>Spermatophyta</taxon>
        <taxon>Magnoliopsida</taxon>
        <taxon>eudicotyledons</taxon>
        <taxon>Gunneridae</taxon>
        <taxon>Pentapetalae</taxon>
        <taxon>rosids</taxon>
        <taxon>fabids</taxon>
        <taxon>Rosales</taxon>
        <taxon>Rosaceae</taxon>
        <taxon>Amygdaloideae</taxon>
        <taxon>Maleae</taxon>
        <taxon>Malus</taxon>
    </lineage>
</organism>
<dbReference type="EMBL" id="RDQH01000336">
    <property type="protein sequence ID" value="RXH87819.1"/>
    <property type="molecule type" value="Genomic_DNA"/>
</dbReference>
<protein>
    <submittedName>
        <fullName evidence="1">Uncharacterized protein</fullName>
    </submittedName>
</protein>
<accession>A0A498IWP1</accession>
<reference evidence="1 2" key="1">
    <citation type="submission" date="2018-10" db="EMBL/GenBank/DDBJ databases">
        <title>A high-quality apple genome assembly.</title>
        <authorList>
            <person name="Hu J."/>
        </authorList>
    </citation>
    <scope>NUCLEOTIDE SEQUENCE [LARGE SCALE GENOMIC DNA]</scope>
    <source>
        <strain evidence="2">cv. HFTH1</strain>
        <tissue evidence="1">Young leaf</tissue>
    </source>
</reference>
<keyword evidence="2" id="KW-1185">Reference proteome</keyword>